<comment type="similarity">
    <text evidence="1 6">Belongs to the polypeptide deformylase family.</text>
</comment>
<accession>A0A8J7V3W5</accession>
<evidence type="ECO:0000313" key="9">
    <source>
        <dbReference type="Proteomes" id="UP000672602"/>
    </source>
</evidence>
<keyword evidence="4 6" id="KW-0648">Protein biosynthesis</keyword>
<protein>
    <recommendedName>
        <fullName evidence="6">Peptide deformylase</fullName>
        <shortName evidence="6">PDF</shortName>
        <ecNumber evidence="6">3.5.1.88</ecNumber>
    </recommendedName>
    <alternativeName>
        <fullName evidence="6">Polypeptide deformylase</fullName>
    </alternativeName>
</protein>
<keyword evidence="2 6" id="KW-0479">Metal-binding</keyword>
<evidence type="ECO:0000256" key="6">
    <source>
        <dbReference type="HAMAP-Rule" id="MF_00163"/>
    </source>
</evidence>
<dbReference type="Proteomes" id="UP000672602">
    <property type="component" value="Unassembled WGS sequence"/>
</dbReference>
<dbReference type="AlphaFoldDB" id="A0A8J7V3W5"/>
<dbReference type="CDD" id="cd00487">
    <property type="entry name" value="Pep_deformylase"/>
    <property type="match status" value="1"/>
</dbReference>
<comment type="cofactor">
    <cofactor evidence="6">
        <name>Fe(2+)</name>
        <dbReference type="ChEBI" id="CHEBI:29033"/>
    </cofactor>
    <text evidence="6">Binds 1 Fe(2+) ion.</text>
</comment>
<feature type="binding site" evidence="6">
    <location>
        <position position="146"/>
    </location>
    <ligand>
        <name>Fe cation</name>
        <dbReference type="ChEBI" id="CHEBI:24875"/>
    </ligand>
</feature>
<evidence type="ECO:0000256" key="7">
    <source>
        <dbReference type="SAM" id="MobiDB-lite"/>
    </source>
</evidence>
<keyword evidence="3 6" id="KW-0378">Hydrolase</keyword>
<feature type="region of interest" description="Disordered" evidence="7">
    <location>
        <begin position="173"/>
        <end position="206"/>
    </location>
</feature>
<dbReference type="EC" id="3.5.1.88" evidence="6"/>
<dbReference type="RefSeq" id="WP_210681609.1">
    <property type="nucleotide sequence ID" value="NZ_JAGMWN010000003.1"/>
</dbReference>
<dbReference type="SUPFAM" id="SSF56420">
    <property type="entry name" value="Peptide deformylase"/>
    <property type="match status" value="1"/>
</dbReference>
<feature type="binding site" evidence="6">
    <location>
        <position position="142"/>
    </location>
    <ligand>
        <name>Fe cation</name>
        <dbReference type="ChEBI" id="CHEBI:24875"/>
    </ligand>
</feature>
<evidence type="ECO:0000256" key="2">
    <source>
        <dbReference type="ARBA" id="ARBA00022723"/>
    </source>
</evidence>
<gene>
    <name evidence="6 8" type="primary">def</name>
    <name evidence="8" type="ORF">KAJ83_08490</name>
</gene>
<feature type="active site" evidence="6">
    <location>
        <position position="143"/>
    </location>
</feature>
<sequence length="206" mass="22272">MAILKIARMGHPVLRRVADPVADPRAADIAALVRDMVATMADADGTGLAAPQVHVPLRVVVYFVEASRRRGVVDPVPLTALINPVVTPLGDDIAYDWEGCLSVPGLVGLVPRATWVRLDAQTPEGERIEREVAGFHARVLQHECDHLDGILYPQRMDDLSLLMFADEMRHGPPEKARRLMGLPEAAAPGTPDAGTEPRDEGETDAA</sequence>
<dbReference type="FunFam" id="3.90.45.10:FF:000003">
    <property type="entry name" value="Peptide deformylase"/>
    <property type="match status" value="1"/>
</dbReference>
<comment type="catalytic activity">
    <reaction evidence="6">
        <text>N-terminal N-formyl-L-methionyl-[peptide] + H2O = N-terminal L-methionyl-[peptide] + formate</text>
        <dbReference type="Rhea" id="RHEA:24420"/>
        <dbReference type="Rhea" id="RHEA-COMP:10639"/>
        <dbReference type="Rhea" id="RHEA-COMP:10640"/>
        <dbReference type="ChEBI" id="CHEBI:15377"/>
        <dbReference type="ChEBI" id="CHEBI:15740"/>
        <dbReference type="ChEBI" id="CHEBI:49298"/>
        <dbReference type="ChEBI" id="CHEBI:64731"/>
        <dbReference type="EC" id="3.5.1.88"/>
    </reaction>
</comment>
<feature type="binding site" evidence="6">
    <location>
        <position position="100"/>
    </location>
    <ligand>
        <name>Fe cation</name>
        <dbReference type="ChEBI" id="CHEBI:24875"/>
    </ligand>
</feature>
<dbReference type="PIRSF" id="PIRSF004749">
    <property type="entry name" value="Pep_def"/>
    <property type="match status" value="1"/>
</dbReference>
<keyword evidence="5 6" id="KW-0408">Iron</keyword>
<dbReference type="PRINTS" id="PR01576">
    <property type="entry name" value="PDEFORMYLASE"/>
</dbReference>
<dbReference type="Gene3D" id="3.90.45.10">
    <property type="entry name" value="Peptide deformylase"/>
    <property type="match status" value="1"/>
</dbReference>
<dbReference type="EMBL" id="JAGMWN010000003">
    <property type="protein sequence ID" value="MBP5857044.1"/>
    <property type="molecule type" value="Genomic_DNA"/>
</dbReference>
<dbReference type="HAMAP" id="MF_00163">
    <property type="entry name" value="Pep_deformylase"/>
    <property type="match status" value="1"/>
</dbReference>
<comment type="caution">
    <text evidence="8">The sequence shown here is derived from an EMBL/GenBank/DDBJ whole genome shotgun (WGS) entry which is preliminary data.</text>
</comment>
<dbReference type="InterPro" id="IPR036821">
    <property type="entry name" value="Peptide_deformylase_sf"/>
</dbReference>
<dbReference type="NCBIfam" id="NF001159">
    <property type="entry name" value="PRK00150.1-3"/>
    <property type="match status" value="1"/>
</dbReference>
<dbReference type="GO" id="GO:0046872">
    <property type="term" value="F:metal ion binding"/>
    <property type="evidence" value="ECO:0007669"/>
    <property type="project" value="UniProtKB-KW"/>
</dbReference>
<reference evidence="8" key="1">
    <citation type="submission" date="2021-04" db="EMBL/GenBank/DDBJ databases">
        <authorList>
            <person name="Zhang D.-C."/>
        </authorList>
    </citation>
    <scope>NUCLEOTIDE SEQUENCE</scope>
    <source>
        <strain evidence="8">CGMCC 1.15697</strain>
    </source>
</reference>
<dbReference type="PANTHER" id="PTHR10458">
    <property type="entry name" value="PEPTIDE DEFORMYLASE"/>
    <property type="match status" value="1"/>
</dbReference>
<evidence type="ECO:0000256" key="1">
    <source>
        <dbReference type="ARBA" id="ARBA00010759"/>
    </source>
</evidence>
<evidence type="ECO:0000256" key="5">
    <source>
        <dbReference type="ARBA" id="ARBA00023004"/>
    </source>
</evidence>
<comment type="function">
    <text evidence="6">Removes the formyl group from the N-terminal Met of newly synthesized proteins. Requires at least a dipeptide for an efficient rate of reaction. N-terminal L-methionine is a prerequisite for activity but the enzyme has broad specificity at other positions.</text>
</comment>
<dbReference type="PANTHER" id="PTHR10458:SF20">
    <property type="entry name" value="PEPTIDE DEFORMYLASE 1"/>
    <property type="match status" value="1"/>
</dbReference>
<evidence type="ECO:0000256" key="4">
    <source>
        <dbReference type="ARBA" id="ARBA00022917"/>
    </source>
</evidence>
<dbReference type="NCBIfam" id="TIGR00079">
    <property type="entry name" value="pept_deformyl"/>
    <property type="match status" value="1"/>
</dbReference>
<proteinExistence type="inferred from homology"/>
<dbReference type="GO" id="GO:0006412">
    <property type="term" value="P:translation"/>
    <property type="evidence" value="ECO:0007669"/>
    <property type="project" value="UniProtKB-UniRule"/>
</dbReference>
<keyword evidence="9" id="KW-1185">Reference proteome</keyword>
<evidence type="ECO:0000313" key="8">
    <source>
        <dbReference type="EMBL" id="MBP5857044.1"/>
    </source>
</evidence>
<organism evidence="8 9">
    <name type="scientific">Marivibrio halodurans</name>
    <dbReference type="NCBI Taxonomy" id="2039722"/>
    <lineage>
        <taxon>Bacteria</taxon>
        <taxon>Pseudomonadati</taxon>
        <taxon>Pseudomonadota</taxon>
        <taxon>Alphaproteobacteria</taxon>
        <taxon>Rhodospirillales</taxon>
        <taxon>Rhodospirillaceae</taxon>
        <taxon>Marivibrio</taxon>
    </lineage>
</organism>
<name>A0A8J7V3W5_9PROT</name>
<dbReference type="Pfam" id="PF01327">
    <property type="entry name" value="Pep_deformylase"/>
    <property type="match status" value="1"/>
</dbReference>
<dbReference type="InterPro" id="IPR023635">
    <property type="entry name" value="Peptide_deformylase"/>
</dbReference>
<evidence type="ECO:0000256" key="3">
    <source>
        <dbReference type="ARBA" id="ARBA00022801"/>
    </source>
</evidence>
<dbReference type="GO" id="GO:0042586">
    <property type="term" value="F:peptide deformylase activity"/>
    <property type="evidence" value="ECO:0007669"/>
    <property type="project" value="UniProtKB-UniRule"/>
</dbReference>